<evidence type="ECO:0008006" key="4">
    <source>
        <dbReference type="Google" id="ProtNLM"/>
    </source>
</evidence>
<dbReference type="EMBL" id="ML979135">
    <property type="protein sequence ID" value="KAF1916987.1"/>
    <property type="molecule type" value="Genomic_DNA"/>
</dbReference>
<sequence length="128" mass="14728">MRLYRARIYRILGVELLKSSMVLKRFEVRELPRTVLFYTCLKVVRTPGGNRICTDAVFFYFYFYSLLVPATFDCSLISFSPLILLLSFSFSLLPFSLSFTPTKPKIVCSCGEASHVQTTLSLHSYSRE</sequence>
<evidence type="ECO:0000256" key="1">
    <source>
        <dbReference type="SAM" id="Phobius"/>
    </source>
</evidence>
<feature type="transmembrane region" description="Helical" evidence="1">
    <location>
        <begin position="76"/>
        <end position="95"/>
    </location>
</feature>
<evidence type="ECO:0000313" key="3">
    <source>
        <dbReference type="Proteomes" id="UP000800096"/>
    </source>
</evidence>
<accession>A0A6A5QSR4</accession>
<dbReference type="Proteomes" id="UP000800096">
    <property type="component" value="Unassembled WGS sequence"/>
</dbReference>
<reference evidence="2" key="1">
    <citation type="journal article" date="2020" name="Stud. Mycol.">
        <title>101 Dothideomycetes genomes: a test case for predicting lifestyles and emergence of pathogens.</title>
        <authorList>
            <person name="Haridas S."/>
            <person name="Albert R."/>
            <person name="Binder M."/>
            <person name="Bloem J."/>
            <person name="Labutti K."/>
            <person name="Salamov A."/>
            <person name="Andreopoulos B."/>
            <person name="Baker S."/>
            <person name="Barry K."/>
            <person name="Bills G."/>
            <person name="Bluhm B."/>
            <person name="Cannon C."/>
            <person name="Castanera R."/>
            <person name="Culley D."/>
            <person name="Daum C."/>
            <person name="Ezra D."/>
            <person name="Gonzalez J."/>
            <person name="Henrissat B."/>
            <person name="Kuo A."/>
            <person name="Liang C."/>
            <person name="Lipzen A."/>
            <person name="Lutzoni F."/>
            <person name="Magnuson J."/>
            <person name="Mondo S."/>
            <person name="Nolan M."/>
            <person name="Ohm R."/>
            <person name="Pangilinan J."/>
            <person name="Park H.-J."/>
            <person name="Ramirez L."/>
            <person name="Alfaro M."/>
            <person name="Sun H."/>
            <person name="Tritt A."/>
            <person name="Yoshinaga Y."/>
            <person name="Zwiers L.-H."/>
            <person name="Turgeon B."/>
            <person name="Goodwin S."/>
            <person name="Spatafora J."/>
            <person name="Crous P."/>
            <person name="Grigoriev I."/>
        </authorList>
    </citation>
    <scope>NUCLEOTIDE SEQUENCE</scope>
    <source>
        <strain evidence="2">HMLAC05119</strain>
    </source>
</reference>
<name>A0A6A5QSR4_AMPQU</name>
<gene>
    <name evidence="2" type="ORF">BDU57DRAFT_517414</name>
</gene>
<keyword evidence="3" id="KW-1185">Reference proteome</keyword>
<keyword evidence="1" id="KW-0472">Membrane</keyword>
<feature type="transmembrane region" description="Helical" evidence="1">
    <location>
        <begin position="52"/>
        <end position="70"/>
    </location>
</feature>
<protein>
    <recommendedName>
        <fullName evidence="4">Transmembrane protein</fullName>
    </recommendedName>
</protein>
<organism evidence="2 3">
    <name type="scientific">Ampelomyces quisqualis</name>
    <name type="common">Powdery mildew agent</name>
    <dbReference type="NCBI Taxonomy" id="50730"/>
    <lineage>
        <taxon>Eukaryota</taxon>
        <taxon>Fungi</taxon>
        <taxon>Dikarya</taxon>
        <taxon>Ascomycota</taxon>
        <taxon>Pezizomycotina</taxon>
        <taxon>Dothideomycetes</taxon>
        <taxon>Pleosporomycetidae</taxon>
        <taxon>Pleosporales</taxon>
        <taxon>Pleosporineae</taxon>
        <taxon>Phaeosphaeriaceae</taxon>
        <taxon>Ampelomyces</taxon>
    </lineage>
</organism>
<proteinExistence type="predicted"/>
<keyword evidence="1" id="KW-1133">Transmembrane helix</keyword>
<keyword evidence="1" id="KW-0812">Transmembrane</keyword>
<evidence type="ECO:0000313" key="2">
    <source>
        <dbReference type="EMBL" id="KAF1916987.1"/>
    </source>
</evidence>
<dbReference type="AlphaFoldDB" id="A0A6A5QSR4"/>